<gene>
    <name evidence="1" type="ORF">OG863_02295</name>
</gene>
<organism evidence="1 2">
    <name type="scientific">Streptomyces decoyicus</name>
    <dbReference type="NCBI Taxonomy" id="249567"/>
    <lineage>
        <taxon>Bacteria</taxon>
        <taxon>Bacillati</taxon>
        <taxon>Actinomycetota</taxon>
        <taxon>Actinomycetes</taxon>
        <taxon>Kitasatosporales</taxon>
        <taxon>Streptomycetaceae</taxon>
        <taxon>Streptomyces</taxon>
    </lineage>
</organism>
<proteinExistence type="predicted"/>
<dbReference type="EMBL" id="CP109106">
    <property type="protein sequence ID" value="WSB66886.1"/>
    <property type="molecule type" value="Genomic_DNA"/>
</dbReference>
<keyword evidence="2" id="KW-1185">Reference proteome</keyword>
<reference evidence="1 2" key="1">
    <citation type="submission" date="2022-10" db="EMBL/GenBank/DDBJ databases">
        <title>The complete genomes of actinobacterial strains from the NBC collection.</title>
        <authorList>
            <person name="Joergensen T.S."/>
            <person name="Alvarez Arevalo M."/>
            <person name="Sterndorff E.B."/>
            <person name="Faurdal D."/>
            <person name="Vuksanovic O."/>
            <person name="Mourched A.-S."/>
            <person name="Charusanti P."/>
            <person name="Shaw S."/>
            <person name="Blin K."/>
            <person name="Weber T."/>
        </authorList>
    </citation>
    <scope>NUCLEOTIDE SEQUENCE [LARGE SCALE GENOMIC DNA]</scope>
    <source>
        <strain evidence="1 2">NBC 01774</strain>
    </source>
</reference>
<sequence length="242" mass="26918">MAIDDVFSLIEPKPPQRGTAVIGGRPYTSTEGVDERELESDAELAFAFRDAAKTISAKWYAVGTDDSPILVVLYNYRHALELGLKAVIKALIASLRFEDPKRELTTEQATMLKRAREKHALPLLVDDLAELAEMFAIPFPEEVRAICQKIHDYDPDGQSFRYPEVKGKGKGAEPEAARRDPVYVDVGEFVRLADEAGAVLDGLLDRVHTMQQWQIGLGPEHEQEAFRQAILARSKATEPDSS</sequence>
<evidence type="ECO:0000313" key="1">
    <source>
        <dbReference type="EMBL" id="WSB66886.1"/>
    </source>
</evidence>
<dbReference type="Proteomes" id="UP001344251">
    <property type="component" value="Chromosome"/>
</dbReference>
<dbReference type="RefSeq" id="WP_326616075.1">
    <property type="nucleotide sequence ID" value="NZ_CP109106.1"/>
</dbReference>
<accession>A0ABZ1F983</accession>
<name>A0ABZ1F983_9ACTN</name>
<evidence type="ECO:0000313" key="2">
    <source>
        <dbReference type="Proteomes" id="UP001344251"/>
    </source>
</evidence>
<evidence type="ECO:0008006" key="3">
    <source>
        <dbReference type="Google" id="ProtNLM"/>
    </source>
</evidence>
<protein>
    <recommendedName>
        <fullName evidence="3">HEPN domain-containing protein</fullName>
    </recommendedName>
</protein>